<dbReference type="OrthoDB" id="5281072at2759"/>
<dbReference type="Gene3D" id="3.10.450.50">
    <property type="match status" value="1"/>
</dbReference>
<keyword evidence="2" id="KW-0456">Lyase</keyword>
<dbReference type="GO" id="GO:0016829">
    <property type="term" value="F:lyase activity"/>
    <property type="evidence" value="ECO:0007669"/>
    <property type="project" value="UniProtKB-KW"/>
</dbReference>
<sequence length="145" mass="16332">MAAATFDWADSYDTKDWNRLKETLAPEVMVDYSAVRGQPGETMSAQDFVSMISDAKFLGSPLILTQHFIGASKYEQLAETVATGLHQIRAAHQRHSASDKNIVEAKGHGHATMLHTYRKIEGKWKIAGIKPTVYWNEFDFDQIFV</sequence>
<accession>A0A8H4J8Z0</accession>
<gene>
    <name evidence="4" type="ORF">FACUT_14122</name>
</gene>
<evidence type="ECO:0000313" key="5">
    <source>
        <dbReference type="Proteomes" id="UP000536711"/>
    </source>
</evidence>
<evidence type="ECO:0000313" key="4">
    <source>
        <dbReference type="EMBL" id="KAF4414623.1"/>
    </source>
</evidence>
<proteinExistence type="inferred from homology"/>
<comment type="similarity">
    <text evidence="1">Belongs to the scytalone dehydratase family.</text>
</comment>
<dbReference type="EMBL" id="JAADJF010000802">
    <property type="protein sequence ID" value="KAF4414623.1"/>
    <property type="molecule type" value="Genomic_DNA"/>
</dbReference>
<dbReference type="InterPro" id="IPR032710">
    <property type="entry name" value="NTF2-like_dom_sf"/>
</dbReference>
<evidence type="ECO:0000256" key="1">
    <source>
        <dbReference type="ARBA" id="ARBA00008584"/>
    </source>
</evidence>
<dbReference type="Pfam" id="PF02982">
    <property type="entry name" value="Scytalone_dh"/>
    <property type="match status" value="1"/>
</dbReference>
<feature type="domain" description="Scytalone dehydratase-like" evidence="3">
    <location>
        <begin position="3"/>
        <end position="144"/>
    </location>
</feature>
<dbReference type="InterPro" id="IPR049884">
    <property type="entry name" value="Scytalone_dh"/>
</dbReference>
<reference evidence="4 5" key="1">
    <citation type="submission" date="2020-01" db="EMBL/GenBank/DDBJ databases">
        <title>Identification and distribution of gene clusters putatively required for synthesis of sphingolipid metabolism inhibitors in phylogenetically diverse species of the filamentous fungus Fusarium.</title>
        <authorList>
            <person name="Kim H.-S."/>
            <person name="Busman M."/>
            <person name="Brown D.W."/>
            <person name="Divon H."/>
            <person name="Uhlig S."/>
            <person name="Proctor R.H."/>
        </authorList>
    </citation>
    <scope>NUCLEOTIDE SEQUENCE [LARGE SCALE GENOMIC DNA]</scope>
    <source>
        <strain evidence="4 5">NRRL 13308</strain>
    </source>
</reference>
<evidence type="ECO:0000256" key="2">
    <source>
        <dbReference type="ARBA" id="ARBA00023239"/>
    </source>
</evidence>
<dbReference type="AlphaFoldDB" id="A0A8H4J8Z0"/>
<evidence type="ECO:0000259" key="3">
    <source>
        <dbReference type="Pfam" id="PF02982"/>
    </source>
</evidence>
<comment type="caution">
    <text evidence="4">The sequence shown here is derived from an EMBL/GenBank/DDBJ whole genome shotgun (WGS) entry which is preliminary data.</text>
</comment>
<organism evidence="4 5">
    <name type="scientific">Fusarium acutatum</name>
    <dbReference type="NCBI Taxonomy" id="78861"/>
    <lineage>
        <taxon>Eukaryota</taxon>
        <taxon>Fungi</taxon>
        <taxon>Dikarya</taxon>
        <taxon>Ascomycota</taxon>
        <taxon>Pezizomycotina</taxon>
        <taxon>Sordariomycetes</taxon>
        <taxon>Hypocreomycetidae</taxon>
        <taxon>Hypocreales</taxon>
        <taxon>Nectriaceae</taxon>
        <taxon>Fusarium</taxon>
        <taxon>Fusarium fujikuroi species complex</taxon>
    </lineage>
</organism>
<dbReference type="Proteomes" id="UP000536711">
    <property type="component" value="Unassembled WGS sequence"/>
</dbReference>
<dbReference type="SUPFAM" id="SSF54427">
    <property type="entry name" value="NTF2-like"/>
    <property type="match status" value="1"/>
</dbReference>
<name>A0A8H4J8Z0_9HYPO</name>
<protein>
    <submittedName>
        <fullName evidence="4">Scytalone dehydratase</fullName>
    </submittedName>
</protein>
<keyword evidence="5" id="KW-1185">Reference proteome</keyword>